<evidence type="ECO:0000313" key="2">
    <source>
        <dbReference type="Proteomes" id="UP000015354"/>
    </source>
</evidence>
<dbReference type="OrthoDB" id="241322at2759"/>
<name>S9UE61_9TRYP</name>
<comment type="caution">
    <text evidence="1">The sequence shown here is derived from an EMBL/GenBank/DDBJ whole genome shotgun (WGS) entry which is preliminary data.</text>
</comment>
<sequence>MLRRTLRRGVGYTPVNPDTSPMVQYSQYHWHYNFLQTMERPHTINRSLPAPFQSMHSNVNRYTGVWIPTVMHPAFLVALEPQLRKLPHGRSVPKTPVAEVVAEYERLAPLIDDAAARDGWLAKVFQHCAFQRKGAEAMGLWDAHCAPRFMVGSAAPPLALVQAILFCCSKSDHAGWRPIFARCLKDGWNLTPHFDTPQWSYLLKSAGRQGDEAGVQLLLEEMLDVQADLDRLEARSLVLALNAVTDKAIYNYVKRYLFHLGERKIKFLRITYTDLRGHGAAKLRTPLKENDTMYYHVCWHASIRQPQQFSPRQLYFDYTPSTLGGTSHTANAKVDDIVKDKIEKWKAEGLLPEDYVHEDRVYDRTASFKSVARQEKWKKQPKITKNKNVGYSGEL</sequence>
<dbReference type="EMBL" id="ATMH01004734">
    <property type="protein sequence ID" value="EPY29082.1"/>
    <property type="molecule type" value="Genomic_DNA"/>
</dbReference>
<evidence type="ECO:0000313" key="1">
    <source>
        <dbReference type="EMBL" id="EPY29082.1"/>
    </source>
</evidence>
<organism evidence="1 2">
    <name type="scientific">Strigomonas culicis</name>
    <dbReference type="NCBI Taxonomy" id="28005"/>
    <lineage>
        <taxon>Eukaryota</taxon>
        <taxon>Discoba</taxon>
        <taxon>Euglenozoa</taxon>
        <taxon>Kinetoplastea</taxon>
        <taxon>Metakinetoplastina</taxon>
        <taxon>Trypanosomatida</taxon>
        <taxon>Trypanosomatidae</taxon>
        <taxon>Strigomonadinae</taxon>
        <taxon>Strigomonas</taxon>
    </lineage>
</organism>
<gene>
    <name evidence="1" type="ORF">STCU_04734</name>
</gene>
<dbReference type="AlphaFoldDB" id="S9UE61"/>
<dbReference type="Proteomes" id="UP000015354">
    <property type="component" value="Unassembled WGS sequence"/>
</dbReference>
<protein>
    <submittedName>
        <fullName evidence="1">Uncharacterized protein</fullName>
    </submittedName>
</protein>
<proteinExistence type="predicted"/>
<accession>S9UE61</accession>
<keyword evidence="2" id="KW-1185">Reference proteome</keyword>
<reference evidence="1 2" key="1">
    <citation type="journal article" date="2013" name="PLoS ONE">
        <title>Predicting the Proteins of Angomonas deanei, Strigomonas culicis and Their Respective Endosymbionts Reveals New Aspects of the Trypanosomatidae Family.</title>
        <authorList>
            <person name="Motta M.C."/>
            <person name="Martins A.C."/>
            <person name="de Souza S.S."/>
            <person name="Catta-Preta C.M."/>
            <person name="Silva R."/>
            <person name="Klein C.C."/>
            <person name="de Almeida L.G."/>
            <person name="de Lima Cunha O."/>
            <person name="Ciapina L.P."/>
            <person name="Brocchi M."/>
            <person name="Colabardini A.C."/>
            <person name="de Araujo Lima B."/>
            <person name="Machado C.R."/>
            <person name="de Almeida Soares C.M."/>
            <person name="Probst C.M."/>
            <person name="de Menezes C.B."/>
            <person name="Thompson C.E."/>
            <person name="Bartholomeu D.C."/>
            <person name="Gradia D.F."/>
            <person name="Pavoni D.P."/>
            <person name="Grisard E.C."/>
            <person name="Fantinatti-Garboggini F."/>
            <person name="Marchini F.K."/>
            <person name="Rodrigues-Luiz G.F."/>
            <person name="Wagner G."/>
            <person name="Goldman G.H."/>
            <person name="Fietto J.L."/>
            <person name="Elias M.C."/>
            <person name="Goldman M.H."/>
            <person name="Sagot M.F."/>
            <person name="Pereira M."/>
            <person name="Stoco P.H."/>
            <person name="de Mendonca-Neto R.P."/>
            <person name="Teixeira S.M."/>
            <person name="Maciel T.E."/>
            <person name="de Oliveira Mendes T.A."/>
            <person name="Urmenyi T.P."/>
            <person name="de Souza W."/>
            <person name="Schenkman S."/>
            <person name="de Vasconcelos A.T."/>
        </authorList>
    </citation>
    <scope>NUCLEOTIDE SEQUENCE [LARGE SCALE GENOMIC DNA]</scope>
</reference>